<reference evidence="1 2" key="1">
    <citation type="submission" date="2015-07" db="EMBL/GenBank/DDBJ databases">
        <title>Draft Genome Sequence of Komagataeibacter intermedius Strain AF2, Isolated from Kombucha Tea.</title>
        <authorList>
            <person name="Santos R.A."/>
            <person name="Berretta A.A."/>
            <person name="Barud H.S."/>
            <person name="Ribeiro S.J."/>
            <person name="Gonzalez-Garcia L.N."/>
            <person name="Zucchi T.D."/>
            <person name="Goldman G.H."/>
            <person name="Riano-Pachon D.M."/>
        </authorList>
    </citation>
    <scope>NUCLEOTIDE SEQUENCE [LARGE SCALE GENOMIC DNA]</scope>
    <source>
        <strain evidence="1 2">AF2</strain>
    </source>
</reference>
<gene>
    <name evidence="1" type="ORF">GLUCOINTEAF2_0203018</name>
</gene>
<accession>A0A0N1F8I4</accession>
<sequence>MLAPVRICVALPPSTRLPPVPPASPPSVRLPSKPVPAGTSIPVVAPVRVRACPPSATVPAPYSADAVMPLLAPEISNVPSTTICGALASCPLPESASIAPAMTSTLPASITPPLVTCELPPIATCPGVVIVPASVPALSDAMLTLELVP</sequence>
<comment type="caution">
    <text evidence="1">The sequence shown here is derived from an EMBL/GenBank/DDBJ whole genome shotgun (WGS) entry which is preliminary data.</text>
</comment>
<dbReference type="AlphaFoldDB" id="A0A0N1F8I4"/>
<name>A0A0N1F8I4_9PROT</name>
<protein>
    <submittedName>
        <fullName evidence="1">Uncharacterized protein</fullName>
    </submittedName>
</protein>
<dbReference type="Proteomes" id="UP000031553">
    <property type="component" value="Unassembled WGS sequence"/>
</dbReference>
<organism evidence="1 2">
    <name type="scientific">Komagataeibacter intermedius AF2</name>
    <dbReference type="NCBI Taxonomy" id="1458464"/>
    <lineage>
        <taxon>Bacteria</taxon>
        <taxon>Pseudomonadati</taxon>
        <taxon>Pseudomonadota</taxon>
        <taxon>Alphaproteobacteria</taxon>
        <taxon>Acetobacterales</taxon>
        <taxon>Acetobacteraceae</taxon>
        <taxon>Komagataeibacter</taxon>
    </lineage>
</organism>
<dbReference type="EMBL" id="JUFX02000215">
    <property type="protein sequence ID" value="KPH85981.1"/>
    <property type="molecule type" value="Genomic_DNA"/>
</dbReference>
<evidence type="ECO:0000313" key="1">
    <source>
        <dbReference type="EMBL" id="KPH85981.1"/>
    </source>
</evidence>
<proteinExistence type="predicted"/>
<evidence type="ECO:0000313" key="2">
    <source>
        <dbReference type="Proteomes" id="UP000031553"/>
    </source>
</evidence>